<dbReference type="PRINTS" id="PR00035">
    <property type="entry name" value="HTHGNTR"/>
</dbReference>
<keyword evidence="1" id="KW-0805">Transcription regulation</keyword>
<dbReference type="SUPFAM" id="SSF46785">
    <property type="entry name" value="Winged helix' DNA-binding domain"/>
    <property type="match status" value="1"/>
</dbReference>
<protein>
    <submittedName>
        <fullName evidence="5">GntR family transcriptional regulator</fullName>
    </submittedName>
</protein>
<evidence type="ECO:0000256" key="1">
    <source>
        <dbReference type="ARBA" id="ARBA00023015"/>
    </source>
</evidence>
<reference evidence="5 6" key="1">
    <citation type="submission" date="2024-06" db="EMBL/GenBank/DDBJ databases">
        <title>The Natural Products Discovery Center: Release of the First 8490 Sequenced Strains for Exploring Actinobacteria Biosynthetic Diversity.</title>
        <authorList>
            <person name="Kalkreuter E."/>
            <person name="Kautsar S.A."/>
            <person name="Yang D."/>
            <person name="Bader C.D."/>
            <person name="Teijaro C.N."/>
            <person name="Fluegel L."/>
            <person name="Davis C.M."/>
            <person name="Simpson J.R."/>
            <person name="Lauterbach L."/>
            <person name="Steele A.D."/>
            <person name="Gui C."/>
            <person name="Meng S."/>
            <person name="Li G."/>
            <person name="Viehrig K."/>
            <person name="Ye F."/>
            <person name="Su P."/>
            <person name="Kiefer A.F."/>
            <person name="Nichols A."/>
            <person name="Cepeda A.J."/>
            <person name="Yan W."/>
            <person name="Fan B."/>
            <person name="Jiang Y."/>
            <person name="Adhikari A."/>
            <person name="Zheng C.-J."/>
            <person name="Schuster L."/>
            <person name="Cowan T.M."/>
            <person name="Smanski M.J."/>
            <person name="Chevrette M.G."/>
            <person name="De Carvalho L.P.S."/>
            <person name="Shen B."/>
        </authorList>
    </citation>
    <scope>NUCLEOTIDE SEQUENCE [LARGE SCALE GENOMIC DNA]</scope>
    <source>
        <strain evidence="5 6">NPDC048946</strain>
    </source>
</reference>
<dbReference type="Pfam" id="PF00392">
    <property type="entry name" value="GntR"/>
    <property type="match status" value="1"/>
</dbReference>
<sequence>MDTDVDTGMDTGPGPAGVLGSRVEERLRTAVLGAEFGLRERLTESGLARRLGVSRTPVRAALAGLVADGLLTRADGAYYVAVPDLAELRDLYELRVTLELRGIARALESPTVRHDPAVLAEQRLWWRSMRAEPPEPGPGFVLLDERFHVELSRAAGNAALTAALVAVNAKIRRIRMYDFLTADRVTTTVVEHLEILELLQAGELDAAYRALHVHVGESLAVVWERATRALTQMTLHGGVS</sequence>
<dbReference type="SUPFAM" id="SSF48008">
    <property type="entry name" value="GntR ligand-binding domain-like"/>
    <property type="match status" value="1"/>
</dbReference>
<evidence type="ECO:0000256" key="3">
    <source>
        <dbReference type="ARBA" id="ARBA00023163"/>
    </source>
</evidence>
<dbReference type="Gene3D" id="1.10.10.10">
    <property type="entry name" value="Winged helix-like DNA-binding domain superfamily/Winged helix DNA-binding domain"/>
    <property type="match status" value="1"/>
</dbReference>
<keyword evidence="2" id="KW-0238">DNA-binding</keyword>
<dbReference type="Gene3D" id="1.20.120.530">
    <property type="entry name" value="GntR ligand-binding domain-like"/>
    <property type="match status" value="1"/>
</dbReference>
<accession>A0ABV3DSE1</accession>
<name>A0ABV3DSE1_9ACTN</name>
<proteinExistence type="predicted"/>
<dbReference type="Proteomes" id="UP001551482">
    <property type="component" value="Unassembled WGS sequence"/>
</dbReference>
<keyword evidence="3" id="KW-0804">Transcription</keyword>
<dbReference type="InterPro" id="IPR008920">
    <property type="entry name" value="TF_FadR/GntR_C"/>
</dbReference>
<gene>
    <name evidence="5" type="ORF">AB0C36_32275</name>
</gene>
<comment type="caution">
    <text evidence="5">The sequence shown here is derived from an EMBL/GenBank/DDBJ whole genome shotgun (WGS) entry which is preliminary data.</text>
</comment>
<organism evidence="5 6">
    <name type="scientific">Streptodolium elevatio</name>
    <dbReference type="NCBI Taxonomy" id="3157996"/>
    <lineage>
        <taxon>Bacteria</taxon>
        <taxon>Bacillati</taxon>
        <taxon>Actinomycetota</taxon>
        <taxon>Actinomycetes</taxon>
        <taxon>Kitasatosporales</taxon>
        <taxon>Streptomycetaceae</taxon>
        <taxon>Streptodolium</taxon>
    </lineage>
</organism>
<dbReference type="PANTHER" id="PTHR43537">
    <property type="entry name" value="TRANSCRIPTIONAL REGULATOR, GNTR FAMILY"/>
    <property type="match status" value="1"/>
</dbReference>
<evidence type="ECO:0000313" key="6">
    <source>
        <dbReference type="Proteomes" id="UP001551482"/>
    </source>
</evidence>
<feature type="domain" description="HTH gntR-type" evidence="4">
    <location>
        <begin position="17"/>
        <end position="85"/>
    </location>
</feature>
<evidence type="ECO:0000256" key="2">
    <source>
        <dbReference type="ARBA" id="ARBA00023125"/>
    </source>
</evidence>
<dbReference type="PANTHER" id="PTHR43537:SF45">
    <property type="entry name" value="GNTR FAMILY REGULATORY PROTEIN"/>
    <property type="match status" value="1"/>
</dbReference>
<dbReference type="InterPro" id="IPR036388">
    <property type="entry name" value="WH-like_DNA-bd_sf"/>
</dbReference>
<dbReference type="InterPro" id="IPR011711">
    <property type="entry name" value="GntR_C"/>
</dbReference>
<dbReference type="Pfam" id="PF07729">
    <property type="entry name" value="FCD"/>
    <property type="match status" value="1"/>
</dbReference>
<dbReference type="EMBL" id="JBEZFP010000113">
    <property type="protein sequence ID" value="MEU8138172.1"/>
    <property type="molecule type" value="Genomic_DNA"/>
</dbReference>
<dbReference type="InterPro" id="IPR000524">
    <property type="entry name" value="Tscrpt_reg_HTH_GntR"/>
</dbReference>
<dbReference type="InterPro" id="IPR036390">
    <property type="entry name" value="WH_DNA-bd_sf"/>
</dbReference>
<evidence type="ECO:0000313" key="5">
    <source>
        <dbReference type="EMBL" id="MEU8138172.1"/>
    </source>
</evidence>
<dbReference type="PROSITE" id="PS50949">
    <property type="entry name" value="HTH_GNTR"/>
    <property type="match status" value="1"/>
</dbReference>
<dbReference type="SMART" id="SM00895">
    <property type="entry name" value="FCD"/>
    <property type="match status" value="1"/>
</dbReference>
<dbReference type="RefSeq" id="WP_358361124.1">
    <property type="nucleotide sequence ID" value="NZ_JBEZFP010000113.1"/>
</dbReference>
<dbReference type="SMART" id="SM00345">
    <property type="entry name" value="HTH_GNTR"/>
    <property type="match status" value="1"/>
</dbReference>
<keyword evidence="6" id="KW-1185">Reference proteome</keyword>
<evidence type="ECO:0000259" key="4">
    <source>
        <dbReference type="PROSITE" id="PS50949"/>
    </source>
</evidence>